<feature type="transmembrane region" description="Helical" evidence="1">
    <location>
        <begin position="237"/>
        <end position="255"/>
    </location>
</feature>
<comment type="caution">
    <text evidence="3">The sequence shown here is derived from an EMBL/GenBank/DDBJ whole genome shotgun (WGS) entry which is preliminary data.</text>
</comment>
<dbReference type="PANTHER" id="PTHR23028:SF131">
    <property type="entry name" value="BLR2367 PROTEIN"/>
    <property type="match status" value="1"/>
</dbReference>
<keyword evidence="3" id="KW-0012">Acyltransferase</keyword>
<keyword evidence="4" id="KW-1185">Reference proteome</keyword>
<feature type="transmembrane region" description="Helical" evidence="1">
    <location>
        <begin position="177"/>
        <end position="193"/>
    </location>
</feature>
<proteinExistence type="predicted"/>
<dbReference type="RefSeq" id="WP_048879114.1">
    <property type="nucleotide sequence ID" value="NZ_BANC01000054.1"/>
</dbReference>
<evidence type="ECO:0000256" key="1">
    <source>
        <dbReference type="SAM" id="Phobius"/>
    </source>
</evidence>
<dbReference type="EMBL" id="BANC01000054">
    <property type="protein sequence ID" value="GAN80724.1"/>
    <property type="molecule type" value="Genomic_DNA"/>
</dbReference>
<dbReference type="STRING" id="1120923.SAMN02746095_00680"/>
<keyword evidence="1" id="KW-1133">Transmembrane helix</keyword>
<keyword evidence="1" id="KW-0812">Transmembrane</keyword>
<dbReference type="GO" id="GO:0000271">
    <property type="term" value="P:polysaccharide biosynthetic process"/>
    <property type="evidence" value="ECO:0007669"/>
    <property type="project" value="TreeGrafter"/>
</dbReference>
<protein>
    <submittedName>
        <fullName evidence="3">Acyltransferase 3</fullName>
    </submittedName>
</protein>
<accession>A0A0D6PIS9</accession>
<evidence type="ECO:0000259" key="2">
    <source>
        <dbReference type="Pfam" id="PF01757"/>
    </source>
</evidence>
<feature type="transmembrane region" description="Helical" evidence="1">
    <location>
        <begin position="200"/>
        <end position="217"/>
    </location>
</feature>
<reference evidence="3 4" key="1">
    <citation type="submission" date="2012-11" db="EMBL/GenBank/DDBJ databases">
        <title>Whole genome sequence of Acidocella aminolytica 101 = DSM 11237.</title>
        <authorList>
            <person name="Azuma Y."/>
            <person name="Higashiura N."/>
            <person name="Hirakawa H."/>
            <person name="Matsushita K."/>
        </authorList>
    </citation>
    <scope>NUCLEOTIDE SEQUENCE [LARGE SCALE GENOMIC DNA]</scope>
    <source>
        <strain evidence="4">101 / DSM 11237</strain>
    </source>
</reference>
<dbReference type="InterPro" id="IPR002656">
    <property type="entry name" value="Acyl_transf_3_dom"/>
</dbReference>
<feature type="domain" description="Acyltransferase 3" evidence="2">
    <location>
        <begin position="33"/>
        <end position="371"/>
    </location>
</feature>
<keyword evidence="3" id="KW-0808">Transferase</keyword>
<evidence type="ECO:0000313" key="4">
    <source>
        <dbReference type="Proteomes" id="UP000032668"/>
    </source>
</evidence>
<dbReference type="Pfam" id="PF01757">
    <property type="entry name" value="Acyl_transf_3"/>
    <property type="match status" value="1"/>
</dbReference>
<sequence>MKGWQNLAMPQPPAQDTIRDDHITATSKEEIGALTGIRGVAAVLVVIYHIYPFTDFPWGLRQIVARGYLSVDVFFVLSGFVMALNYGALFKTGFSSATFGTFMLRRLARLYPLYIVFLLLRIGYSLLAYGSLHVKNYWFAVDLSHPAASLFANMAMIQSWGIATAITNPTWSISVEWGAYFLFPFIIAAILYSRAWQAGLATGIGAGLVILVTWLTLHDGQGHNGPLDAYDGRTLVPMIRCLGGFTLGLATYRLYRWAPARRWAGSWLGWLVCLYLLAGILLHWGDLALYAAFPLLILSLACNQGRLGRLFAWGPIFQAGVLSYAIYVIHNPWIGLFYWARHTLPNYMPHWLAETLIATGLAVSILGAAIILHHFVEVPGRRLVRRLTIARTKTRTIEA</sequence>
<dbReference type="OrthoDB" id="505919at2"/>
<organism evidence="3 4">
    <name type="scientific">Acidocella aminolytica 101 = DSM 11237</name>
    <dbReference type="NCBI Taxonomy" id="1120923"/>
    <lineage>
        <taxon>Bacteria</taxon>
        <taxon>Pseudomonadati</taxon>
        <taxon>Pseudomonadota</taxon>
        <taxon>Alphaproteobacteria</taxon>
        <taxon>Acetobacterales</taxon>
        <taxon>Acidocellaceae</taxon>
        <taxon>Acidocella</taxon>
    </lineage>
</organism>
<feature type="transmembrane region" description="Helical" evidence="1">
    <location>
        <begin position="31"/>
        <end position="51"/>
    </location>
</feature>
<dbReference type="GO" id="GO:0016747">
    <property type="term" value="F:acyltransferase activity, transferring groups other than amino-acyl groups"/>
    <property type="evidence" value="ECO:0007669"/>
    <property type="project" value="InterPro"/>
</dbReference>
<dbReference type="GO" id="GO:0016020">
    <property type="term" value="C:membrane"/>
    <property type="evidence" value="ECO:0007669"/>
    <property type="project" value="TreeGrafter"/>
</dbReference>
<keyword evidence="1" id="KW-0472">Membrane</keyword>
<evidence type="ECO:0000313" key="3">
    <source>
        <dbReference type="EMBL" id="GAN80724.1"/>
    </source>
</evidence>
<dbReference type="AlphaFoldDB" id="A0A0D6PIS9"/>
<feature type="transmembrane region" description="Helical" evidence="1">
    <location>
        <begin position="71"/>
        <end position="90"/>
    </location>
</feature>
<dbReference type="PANTHER" id="PTHR23028">
    <property type="entry name" value="ACETYLTRANSFERASE"/>
    <property type="match status" value="1"/>
</dbReference>
<feature type="transmembrane region" description="Helical" evidence="1">
    <location>
        <begin position="111"/>
        <end position="132"/>
    </location>
</feature>
<feature type="transmembrane region" description="Helical" evidence="1">
    <location>
        <begin position="350"/>
        <end position="376"/>
    </location>
</feature>
<dbReference type="InterPro" id="IPR050879">
    <property type="entry name" value="Acyltransferase_3"/>
</dbReference>
<feature type="transmembrane region" description="Helical" evidence="1">
    <location>
        <begin position="287"/>
        <end position="303"/>
    </location>
</feature>
<feature type="transmembrane region" description="Helical" evidence="1">
    <location>
        <begin position="310"/>
        <end position="330"/>
    </location>
</feature>
<gene>
    <name evidence="3" type="ORF">Aam_055_104</name>
</gene>
<dbReference type="Proteomes" id="UP000032668">
    <property type="component" value="Unassembled WGS sequence"/>
</dbReference>
<feature type="transmembrane region" description="Helical" evidence="1">
    <location>
        <begin position="262"/>
        <end position="281"/>
    </location>
</feature>
<name>A0A0D6PIS9_9PROT</name>